<dbReference type="PANTHER" id="PTHR45937">
    <property type="entry name" value="ASPARAGINE SYNTHETASE DOMAIN-CONTAINING PROTEIN 1"/>
    <property type="match status" value="1"/>
</dbReference>
<keyword evidence="7" id="KW-1185">Reference proteome</keyword>
<protein>
    <recommendedName>
        <fullName evidence="8">Asparagine synthetase domain-containing protein 1</fullName>
    </recommendedName>
</protein>
<dbReference type="InterPro" id="IPR001962">
    <property type="entry name" value="Asn_synthase"/>
</dbReference>
<evidence type="ECO:0008006" key="8">
    <source>
        <dbReference type="Google" id="ProtNLM"/>
    </source>
</evidence>
<evidence type="ECO:0000313" key="6">
    <source>
        <dbReference type="EMBL" id="KAG8041276.1"/>
    </source>
</evidence>
<keyword evidence="1" id="KW-0028">Amino-acid biosynthesis</keyword>
<evidence type="ECO:0000256" key="1">
    <source>
        <dbReference type="ARBA" id="ARBA00022605"/>
    </source>
</evidence>
<dbReference type="AlphaFoldDB" id="A0A8J5QY95"/>
<dbReference type="Pfam" id="PF00733">
    <property type="entry name" value="Asn_synthase"/>
    <property type="match status" value="1"/>
</dbReference>
<dbReference type="InterPro" id="IPR017932">
    <property type="entry name" value="GATase_2_dom"/>
</dbReference>
<accession>A0A8J5QY95</accession>
<name>A0A8J5QY95_9HYME</name>
<organism evidence="6 7">
    <name type="scientific">Cotesia typhae</name>
    <dbReference type="NCBI Taxonomy" id="2053667"/>
    <lineage>
        <taxon>Eukaryota</taxon>
        <taxon>Metazoa</taxon>
        <taxon>Ecdysozoa</taxon>
        <taxon>Arthropoda</taxon>
        <taxon>Hexapoda</taxon>
        <taxon>Insecta</taxon>
        <taxon>Pterygota</taxon>
        <taxon>Neoptera</taxon>
        <taxon>Endopterygota</taxon>
        <taxon>Hymenoptera</taxon>
        <taxon>Apocrita</taxon>
        <taxon>Ichneumonoidea</taxon>
        <taxon>Braconidae</taxon>
        <taxon>Microgastrinae</taxon>
        <taxon>Cotesia</taxon>
    </lineage>
</organism>
<dbReference type="EMBL" id="JAAOIC020000019">
    <property type="protein sequence ID" value="KAG8041276.1"/>
    <property type="molecule type" value="Genomic_DNA"/>
</dbReference>
<dbReference type="CDD" id="cd01991">
    <property type="entry name" value="Asn_synthase_B_C"/>
    <property type="match status" value="1"/>
</dbReference>
<gene>
    <name evidence="6" type="ORF">G9C98_002264</name>
</gene>
<evidence type="ECO:0000259" key="4">
    <source>
        <dbReference type="Pfam" id="PF00733"/>
    </source>
</evidence>
<sequence>MCGIFCYIYYKNEKNDEWDLIKDNISKRGPDKLSSYSQTLNDQLLGNFAAGVLWMQGPEPKVQPCVDDEGNILLWNGDIFSGPLKIENKSDTSALLTHLKLSKNILETINLIEGPFSLIYYQKSTNLLYFGRDFIGRHSLLVKIVKNKSFMLASTANKNIDNIIELSACGIFIMDCNNSNFDLSCYPWHASHQRCQMILNDLNLPINITVKKSVLSLKLTDNAVEPIPDDLFYFEAGLDTKNVKKAMSKLLKNPEIDERVESLWKLLKKSIEVRIKLKPQYCKNCIKLILANEINFKCNHSKIGILFSGGLDSTILAAIANEYVPDTESIDLINVAFEKKLNSNGEKNKLNAGVSIFDVPDRITGRQAFKELQKLYPSRNWNFIETNVSRKELEDCCENIICHLIYPLKTILDESLGCAVWFASRGSGLLSNQESYESPCRVLLLGMGADELFGGYTRHRTTLRRRGWKALWQELNMELFRISERNLGRDDRVISNHGRQSRLPYLDENVIQYVKSLKPWERCYPTEKIPPGFGDKLLLRLLAFKIGLHETASFPKRAFQFGSRIANSKQNANDISNWLQ</sequence>
<dbReference type="Proteomes" id="UP000729913">
    <property type="component" value="Unassembled WGS sequence"/>
</dbReference>
<feature type="domain" description="Asparagine synthetase" evidence="4">
    <location>
        <begin position="302"/>
        <end position="468"/>
    </location>
</feature>
<dbReference type="InterPro" id="IPR051857">
    <property type="entry name" value="Asn_synthetase_domain"/>
</dbReference>
<comment type="caution">
    <text evidence="6">The sequence shown here is derived from an EMBL/GenBank/DDBJ whole genome shotgun (WGS) entry which is preliminary data.</text>
</comment>
<feature type="domain" description="Glutamine amidotransferase type-2" evidence="5">
    <location>
        <begin position="85"/>
        <end position="156"/>
    </location>
</feature>
<proteinExistence type="predicted"/>
<reference evidence="6" key="1">
    <citation type="submission" date="2020-03" db="EMBL/GenBank/DDBJ databases">
        <authorList>
            <person name="Chebbi M.A."/>
            <person name="Drezen J.M."/>
        </authorList>
    </citation>
    <scope>NUCLEOTIDE SEQUENCE</scope>
    <source>
        <tissue evidence="6">Whole body</tissue>
    </source>
</reference>
<dbReference type="GO" id="GO:0006529">
    <property type="term" value="P:asparagine biosynthetic process"/>
    <property type="evidence" value="ECO:0007669"/>
    <property type="project" value="UniProtKB-KW"/>
</dbReference>
<dbReference type="OrthoDB" id="10252281at2759"/>
<dbReference type="GO" id="GO:0004066">
    <property type="term" value="F:asparagine synthase (glutamine-hydrolyzing) activity"/>
    <property type="evidence" value="ECO:0007669"/>
    <property type="project" value="InterPro"/>
</dbReference>
<evidence type="ECO:0000256" key="3">
    <source>
        <dbReference type="ARBA" id="ARBA00022962"/>
    </source>
</evidence>
<evidence type="ECO:0000313" key="7">
    <source>
        <dbReference type="Proteomes" id="UP000729913"/>
    </source>
</evidence>
<keyword evidence="2" id="KW-0061">Asparagine biosynthesis</keyword>
<dbReference type="Pfam" id="PF13537">
    <property type="entry name" value="GATase_7"/>
    <property type="match status" value="1"/>
</dbReference>
<keyword evidence="3" id="KW-0315">Glutamine amidotransferase</keyword>
<reference evidence="6" key="2">
    <citation type="submission" date="2021-04" db="EMBL/GenBank/DDBJ databases">
        <title>Genome-wide patterns of bracovirus chromosomal integration into multiple host tissues during parasitism.</title>
        <authorList>
            <person name="Chebbi M.A.C."/>
        </authorList>
    </citation>
    <scope>NUCLEOTIDE SEQUENCE</scope>
    <source>
        <tissue evidence="6">Whole body</tissue>
    </source>
</reference>
<dbReference type="PANTHER" id="PTHR45937:SF1">
    <property type="entry name" value="ASPARAGINE SYNTHETASE DOMAIN-CONTAINING PROTEIN 1"/>
    <property type="match status" value="1"/>
</dbReference>
<evidence type="ECO:0000259" key="5">
    <source>
        <dbReference type="Pfam" id="PF13537"/>
    </source>
</evidence>
<evidence type="ECO:0000256" key="2">
    <source>
        <dbReference type="ARBA" id="ARBA00022888"/>
    </source>
</evidence>